<keyword evidence="2" id="KW-0472">Membrane</keyword>
<feature type="compositionally biased region" description="Polar residues" evidence="1">
    <location>
        <begin position="358"/>
        <end position="376"/>
    </location>
</feature>
<accession>A0A803NIQ4</accession>
<keyword evidence="2" id="KW-0812">Transmembrane</keyword>
<dbReference type="EMBL" id="UZAU01000050">
    <property type="status" value="NOT_ANNOTATED_CDS"/>
    <property type="molecule type" value="Genomic_DNA"/>
</dbReference>
<dbReference type="InterPro" id="IPR025836">
    <property type="entry name" value="Zn_knuckle_CX2CX4HX4C"/>
</dbReference>
<dbReference type="Gene3D" id="3.60.10.10">
    <property type="entry name" value="Endonuclease/exonuclease/phosphatase"/>
    <property type="match status" value="1"/>
</dbReference>
<evidence type="ECO:0000259" key="3">
    <source>
        <dbReference type="PROSITE" id="PS50878"/>
    </source>
</evidence>
<reference evidence="4" key="2">
    <citation type="submission" date="2021-03" db="UniProtKB">
        <authorList>
            <consortium name="EnsemblPlants"/>
        </authorList>
    </citation>
    <scope>IDENTIFICATION</scope>
</reference>
<feature type="transmembrane region" description="Helical" evidence="2">
    <location>
        <begin position="2539"/>
        <end position="2563"/>
    </location>
</feature>
<dbReference type="CDD" id="cd01650">
    <property type="entry name" value="RT_nLTR_like"/>
    <property type="match status" value="1"/>
</dbReference>
<dbReference type="GO" id="GO:0004523">
    <property type="term" value="F:RNA-DNA hybrid ribonuclease activity"/>
    <property type="evidence" value="ECO:0007669"/>
    <property type="project" value="InterPro"/>
</dbReference>
<feature type="compositionally biased region" description="Polar residues" evidence="1">
    <location>
        <begin position="2357"/>
        <end position="2366"/>
    </location>
</feature>
<feature type="compositionally biased region" description="Basic residues" evidence="1">
    <location>
        <begin position="591"/>
        <end position="603"/>
    </location>
</feature>
<feature type="region of interest" description="Disordered" evidence="1">
    <location>
        <begin position="2340"/>
        <end position="2366"/>
    </location>
</feature>
<dbReference type="InterPro" id="IPR009943">
    <property type="entry name" value="DUF1475"/>
</dbReference>
<evidence type="ECO:0000256" key="2">
    <source>
        <dbReference type="SAM" id="Phobius"/>
    </source>
</evidence>
<dbReference type="InterPro" id="IPR002156">
    <property type="entry name" value="RNaseH_domain"/>
</dbReference>
<protein>
    <recommendedName>
        <fullName evidence="3">Reverse transcriptase domain-containing protein</fullName>
    </recommendedName>
</protein>
<feature type="transmembrane region" description="Helical" evidence="2">
    <location>
        <begin position="2512"/>
        <end position="2532"/>
    </location>
</feature>
<dbReference type="Proteomes" id="UP000596661">
    <property type="component" value="Chromosome 1"/>
</dbReference>
<organism evidence="4 5">
    <name type="scientific">Cannabis sativa</name>
    <name type="common">Hemp</name>
    <name type="synonym">Marijuana</name>
    <dbReference type="NCBI Taxonomy" id="3483"/>
    <lineage>
        <taxon>Eukaryota</taxon>
        <taxon>Viridiplantae</taxon>
        <taxon>Streptophyta</taxon>
        <taxon>Embryophyta</taxon>
        <taxon>Tracheophyta</taxon>
        <taxon>Spermatophyta</taxon>
        <taxon>Magnoliopsida</taxon>
        <taxon>eudicotyledons</taxon>
        <taxon>Gunneridae</taxon>
        <taxon>Pentapetalae</taxon>
        <taxon>rosids</taxon>
        <taxon>fabids</taxon>
        <taxon>Rosales</taxon>
        <taxon>Cannabaceae</taxon>
        <taxon>Cannabis</taxon>
    </lineage>
</organism>
<name>A0A803NIQ4_CANSA</name>
<feature type="compositionally biased region" description="Low complexity" evidence="1">
    <location>
        <begin position="2344"/>
        <end position="2356"/>
    </location>
</feature>
<dbReference type="PANTHER" id="PTHR36318">
    <property type="entry name" value="OS06G0581300 PROTEIN"/>
    <property type="match status" value="1"/>
</dbReference>
<evidence type="ECO:0000313" key="5">
    <source>
        <dbReference type="Proteomes" id="UP000596661"/>
    </source>
</evidence>
<feature type="region of interest" description="Disordered" evidence="1">
    <location>
        <begin position="353"/>
        <end position="435"/>
    </location>
</feature>
<keyword evidence="5" id="KW-1185">Reference proteome</keyword>
<dbReference type="Pfam" id="PF03372">
    <property type="entry name" value="Exo_endo_phos"/>
    <property type="match status" value="1"/>
</dbReference>
<dbReference type="SUPFAM" id="SSF56672">
    <property type="entry name" value="DNA/RNA polymerases"/>
    <property type="match status" value="1"/>
</dbReference>
<reference evidence="4" key="1">
    <citation type="submission" date="2018-11" db="EMBL/GenBank/DDBJ databases">
        <authorList>
            <person name="Grassa J C."/>
        </authorList>
    </citation>
    <scope>NUCLEOTIDE SEQUENCE [LARGE SCALE GENOMIC DNA]</scope>
</reference>
<dbReference type="InterPro" id="IPR036691">
    <property type="entry name" value="Endo/exonu/phosph_ase_sf"/>
</dbReference>
<dbReference type="SUPFAM" id="SSF56219">
    <property type="entry name" value="DNase I-like"/>
    <property type="match status" value="1"/>
</dbReference>
<feature type="transmembrane region" description="Helical" evidence="2">
    <location>
        <begin position="2419"/>
        <end position="2440"/>
    </location>
</feature>
<dbReference type="InterPro" id="IPR025558">
    <property type="entry name" value="DUF4283"/>
</dbReference>
<dbReference type="InterPro" id="IPR026960">
    <property type="entry name" value="RVT-Znf"/>
</dbReference>
<dbReference type="EnsemblPlants" id="evm.model.01.1842">
    <property type="protein sequence ID" value="cds.evm.model.01.1842"/>
    <property type="gene ID" value="evm.TU.01.1842"/>
</dbReference>
<dbReference type="GO" id="GO:0003676">
    <property type="term" value="F:nucleic acid binding"/>
    <property type="evidence" value="ECO:0007669"/>
    <property type="project" value="InterPro"/>
</dbReference>
<keyword evidence="2" id="KW-1133">Transmembrane helix</keyword>
<proteinExistence type="predicted"/>
<dbReference type="InterPro" id="IPR000477">
    <property type="entry name" value="RT_dom"/>
</dbReference>
<sequence length="2588" mass="290878">MDPSGVCNLFEEAVQISQSDITFSLNPGEVDEPQESNLVLLGKIISRYKLGKSAIQGSLKLSWHSIKRWRWKEIDGGLIQFTFANRDDALNVLARRPWFVCGSLIVIMPWPSWLTPAEVRFDKTPIWVNVESIPPFYWNLSNLKEMASKASPVFELPQGIEDAVGLSSLRFRATIDLNQPIFSGFFLRRQKLKDLWIQYRYEKLPKICFKCGLLTHDQNSCFKAPTVVKDVEGNYYPMFGAWLKNDAHEKSTFTTPLAKWFQDWVLQKQLGRDPVLRNQMKIHKAIQHGESAEIRESRLQLPAKRRIVEDTELPAEESTNQKVIIQLPLVNLPGIGEIAPFGGNTKKAILPERKVPDTLTTSTATPANDGSMTTKQDAVLGEDKSNSMESHQTSNSKEQSVPLNSENETQATKPICTPFKNQKPNKTKVDLGPSYKDSPLGTQARWVASPSKQIWAQPKGRELLMGSLTIDKYHREPTLFNPILEIEDFRVYEHSSGPRKRKASDGILFHPLPNTVETNLITQETSTNVQLGLLQPPHVTEDVDNSIINAEFPPTNGATGYDLGNHNATPPTRRRGRPRTKSPLVDEAGSSKKRRGRPAKNKQHLGATPKAFKWQKTTRNGKEQFTTIKHHWEECGFSIWGYGDLPGKVSKVAMKVLAWNCRGLGNTTTVRQLADLIRFHQPEMVLLSEVRLTVEKFKRITNRLHFEGAHYVPPIGQSGGLGLCWVKGVACNIISSTKFVIVGEISSDPPGIPWLLFGVYGPPRYQDKEAFWLALGDAALTMDVPIVVIGDLNGTLKDSECLNYANAGNSSRYAFDLRRMVNRVGLVDLGYQGPGFTWTKGSSRNIHSGRNCIKRARLDRGLATTDWRIQFPNAIVQHLSATVSDHRPILLDTTGGARCCSRLFKYENMWARDKRCFWVVKEAWAKRLHHNPQVNFHRKVKITGRKLSVWNKTQFKNVQNQVSLKRVALQEAEIQNPEDLVAIDMAKHDLNEALLREEIHWKQKSRVQWLQEGDMCTKFFMASTAIRRRRNYIQCIKRSEDGIWVREPKDIAKVFIDNFTQLFNSTAPTCMPPSNRIFNPCLSTQDCCELSSIPSAEEIALALNEMGKDKAPGPDGLPPSFYSHHWEVVKEDLIEMVTYFFNHGSLPHYINDTSFVLIPKKDGPAYTKDYRPIALCNVSYKLISKILANRMRFLLPRIVSPNQTAFVKGRSITENTMIAREIVHSMKKKRGKRGFMMIKIDMEKAYDKMDWNFIIQVLSSLGFPPLFLNWIKACITVKEIKLLLNGSVMGKFRPSCGLRQGDPLSPSLFIIAAETLSRLFFEMEYKNRLKGFKMGRQGDSVTHLMFADDVILFGQATLKEAKAFMECLNEYCSWSGQSTNLMKSSVTFTRGVPRSRMMTISQFLEMKRMQADAMYLGIPLFRSSKRIKDTEFIVEKVLQRVQGWKTKLLSSAGKSCLIKSVGSAISNYVVASDVIPLASARKIDKALRDFWWGDQPGRRVMHTIAWDVLCRPKTCGGLGFRSTESINVAFLMKWAWKALTDSNSLWSRVVNDKYILNREFMDLQACATDSTLWKAILSSRCHLAKGLCRRIGDGKTTSIWFHPWVPNGILQPQPRLNATDGISLVKNFIHHNQWNEALIRRWFDHDDAKRILNITLPSIPSPDSWLWLPEHNGKFSIKSAYRVVKNVVVNDTSDAKWRIIWGASIHSRLKMLWWKILSNNLLTRSKLSSMFSIGDSKCPMCSLVVEDSLHLFWNCPFARALWFGCIWHWRTDTTTHLDWDAWLSWFKVDSNRPSGLTFSTFLEGAAIIFEKIWKERNNRIHHAIDTPMPTVMFHTNQRLLEMINIHSLEISTNHCVLQPPPGWTLCNTDIAIGDTMSAGAAIFRSDQGVVSHIFTKRFHYSESLPGEVAALTWGAESAHRMAISNVVFLSDSVEAVNSVCCKTLQGRFTSLHHNIQDLVRTFQDTANQLGLWEYSPPSVFFTYTLRYIFFKLNSPFINGCPNTITFQFINRESCRRVAVEDFQHERPLWRLTCYGHWKNAPCDIVGDISYEELRMAAYDDAKRGLSLQTIVDRERNLVNSKVIEFENLCKSGPVPRNSTPANQTFPGTAANAFAQSAQAPNAFAQSAQAPNAFAQSAQAPNAFAQSAQAPNAFAQSAQAPNAFAQSAQAPNAFSQSAQAPNAFAQNAQAPNAFAQNAQAPNAFAQNAQVPNAFAQKAQGPNAFSQNAQVPNAFAQNAQVPNAFSQNAQFSNAFAQNAQGPNAFSQNAQNGAPTSVSSFSQLGASLNGQRPSAPLSNAFSQKNSFGVSSQTSSAFGTSNLSSQSQGSPFATAPFSNTSFTSNPITTSTGSNGPSSTGFQQANSTQSDVPSSVDASVWLKNSWAPGEDQSSNVYCFKRTFLMSCAIFSSWIYYKESTKFRAILWIIFVAALGYPVLSTYILIQLFKLSPQEANTDPIYHVLLRHSNKNDVETKAKHSVVTARVFFSALGCVMLGALIYTLLTDGSPFRKELLDSVMVATLIDFYCLVLALSVWIAYKESCLICAVIWIVLLICFGSIATCAYVVLQLFQLTSQDPLYLVLIKHVDRQVHK</sequence>
<dbReference type="Pfam" id="PF00078">
    <property type="entry name" value="RVT_1"/>
    <property type="match status" value="1"/>
</dbReference>
<dbReference type="Pfam" id="PF13456">
    <property type="entry name" value="RVT_3"/>
    <property type="match status" value="1"/>
</dbReference>
<feature type="region of interest" description="Disordered" evidence="1">
    <location>
        <begin position="553"/>
        <end position="608"/>
    </location>
</feature>
<dbReference type="PANTHER" id="PTHR36318:SF3">
    <property type="entry name" value="OS06G0581300 PROTEIN"/>
    <property type="match status" value="1"/>
</dbReference>
<dbReference type="InterPro" id="IPR043502">
    <property type="entry name" value="DNA/RNA_pol_sf"/>
</dbReference>
<dbReference type="Pfam" id="PF14111">
    <property type="entry name" value="DUF4283"/>
    <property type="match status" value="1"/>
</dbReference>
<dbReference type="Pfam" id="PF07343">
    <property type="entry name" value="DUF1475"/>
    <property type="match status" value="1"/>
</dbReference>
<feature type="region of interest" description="Disordered" evidence="1">
    <location>
        <begin position="2259"/>
        <end position="2297"/>
    </location>
</feature>
<evidence type="ECO:0000256" key="1">
    <source>
        <dbReference type="SAM" id="MobiDB-lite"/>
    </source>
</evidence>
<feature type="compositionally biased region" description="Polar residues" evidence="1">
    <location>
        <begin position="387"/>
        <end position="412"/>
    </location>
</feature>
<dbReference type="Gramene" id="evm.model.01.1842">
    <property type="protein sequence ID" value="cds.evm.model.01.1842"/>
    <property type="gene ID" value="evm.TU.01.1842"/>
</dbReference>
<feature type="transmembrane region" description="Helical" evidence="2">
    <location>
        <begin position="2481"/>
        <end position="2500"/>
    </location>
</feature>
<dbReference type="PROSITE" id="PS50878">
    <property type="entry name" value="RT_POL"/>
    <property type="match status" value="1"/>
</dbReference>
<dbReference type="Pfam" id="PF13966">
    <property type="entry name" value="zf-RVT"/>
    <property type="match status" value="1"/>
</dbReference>
<evidence type="ECO:0000313" key="4">
    <source>
        <dbReference type="EnsemblPlants" id="cds.evm.model.01.1842"/>
    </source>
</evidence>
<dbReference type="InterPro" id="IPR005135">
    <property type="entry name" value="Endo/exonuclease/phosphatase"/>
</dbReference>
<feature type="domain" description="Reverse transcriptase" evidence="3">
    <location>
        <begin position="1139"/>
        <end position="1420"/>
    </location>
</feature>
<dbReference type="Pfam" id="PF14392">
    <property type="entry name" value="zf-CCHC_4"/>
    <property type="match status" value="1"/>
</dbReference>